<sequence>MFLPCMTTTATPCFVEKMSFAHSARLTACSSQASHFPMLVNWLTNPVDFRIIPDRLVEWINHYDFEVFIQAVFGDPVTIEYTKRLARSSHAFFSDGPMTPCVCQAINTMCSGFPVSDTLRNRSLTASPPYTNTVYYKPQLTTSIPLFGFIAQFVRLIHACRFGNLVHSRELTQFPTAESLDVAHDIRLLFLVQLFYIFVRTHLVN</sequence>
<dbReference type="EMBL" id="JWZT01005397">
    <property type="protein sequence ID" value="KII60897.1"/>
    <property type="molecule type" value="Genomic_DNA"/>
</dbReference>
<evidence type="ECO:0000313" key="2">
    <source>
        <dbReference type="Proteomes" id="UP000031668"/>
    </source>
</evidence>
<dbReference type="Proteomes" id="UP000031668">
    <property type="component" value="Unassembled WGS sequence"/>
</dbReference>
<dbReference type="OrthoDB" id="8821282at2759"/>
<dbReference type="OMA" id="EWINHYD"/>
<proteinExistence type="predicted"/>
<name>A0A0C2IVM0_THEKT</name>
<comment type="caution">
    <text evidence="1">The sequence shown here is derived from an EMBL/GenBank/DDBJ whole genome shotgun (WGS) entry which is preliminary data.</text>
</comment>
<protein>
    <submittedName>
        <fullName evidence="1">Uncharacterized protein</fullName>
    </submittedName>
</protein>
<reference evidence="1 2" key="1">
    <citation type="journal article" date="2014" name="Genome Biol. Evol.">
        <title>The genome of the myxosporean Thelohanellus kitauei shows adaptations to nutrient acquisition within its fish host.</title>
        <authorList>
            <person name="Yang Y."/>
            <person name="Xiong J."/>
            <person name="Zhou Z."/>
            <person name="Huo F."/>
            <person name="Miao W."/>
            <person name="Ran C."/>
            <person name="Liu Y."/>
            <person name="Zhang J."/>
            <person name="Feng J."/>
            <person name="Wang M."/>
            <person name="Wang M."/>
            <person name="Wang L."/>
            <person name="Yao B."/>
        </authorList>
    </citation>
    <scope>NUCLEOTIDE SEQUENCE [LARGE SCALE GENOMIC DNA]</scope>
    <source>
        <strain evidence="1">Wuqing</strain>
    </source>
</reference>
<evidence type="ECO:0000313" key="1">
    <source>
        <dbReference type="EMBL" id="KII60897.1"/>
    </source>
</evidence>
<dbReference type="AlphaFoldDB" id="A0A0C2IVM0"/>
<gene>
    <name evidence="1" type="ORF">RF11_06121</name>
</gene>
<organism evidence="1 2">
    <name type="scientific">Thelohanellus kitauei</name>
    <name type="common">Myxosporean</name>
    <dbReference type="NCBI Taxonomy" id="669202"/>
    <lineage>
        <taxon>Eukaryota</taxon>
        <taxon>Metazoa</taxon>
        <taxon>Cnidaria</taxon>
        <taxon>Myxozoa</taxon>
        <taxon>Myxosporea</taxon>
        <taxon>Bivalvulida</taxon>
        <taxon>Platysporina</taxon>
        <taxon>Myxobolidae</taxon>
        <taxon>Thelohanellus</taxon>
    </lineage>
</organism>
<keyword evidence="2" id="KW-1185">Reference proteome</keyword>
<accession>A0A0C2IVM0</accession>